<name>A0A8X6TAN9_NEPPI</name>
<keyword evidence="2" id="KW-1185">Reference proteome</keyword>
<proteinExistence type="predicted"/>
<accession>A0A8X6TAN9</accession>
<gene>
    <name evidence="1" type="ORF">NPIL_507941</name>
</gene>
<dbReference type="Proteomes" id="UP000887013">
    <property type="component" value="Unassembled WGS sequence"/>
</dbReference>
<protein>
    <submittedName>
        <fullName evidence="1">Uncharacterized protein</fullName>
    </submittedName>
</protein>
<evidence type="ECO:0000313" key="2">
    <source>
        <dbReference type="Proteomes" id="UP000887013"/>
    </source>
</evidence>
<evidence type="ECO:0000313" key="1">
    <source>
        <dbReference type="EMBL" id="GFS93741.1"/>
    </source>
</evidence>
<reference evidence="1" key="1">
    <citation type="submission" date="2020-08" db="EMBL/GenBank/DDBJ databases">
        <title>Multicomponent nature underlies the extraordinary mechanical properties of spider dragline silk.</title>
        <authorList>
            <person name="Kono N."/>
            <person name="Nakamura H."/>
            <person name="Mori M."/>
            <person name="Yoshida Y."/>
            <person name="Ohtoshi R."/>
            <person name="Malay A.D."/>
            <person name="Moran D.A.P."/>
            <person name="Tomita M."/>
            <person name="Numata K."/>
            <person name="Arakawa K."/>
        </authorList>
    </citation>
    <scope>NUCLEOTIDE SEQUENCE</scope>
</reference>
<organism evidence="1 2">
    <name type="scientific">Nephila pilipes</name>
    <name type="common">Giant wood spider</name>
    <name type="synonym">Nephila maculata</name>
    <dbReference type="NCBI Taxonomy" id="299642"/>
    <lineage>
        <taxon>Eukaryota</taxon>
        <taxon>Metazoa</taxon>
        <taxon>Ecdysozoa</taxon>
        <taxon>Arthropoda</taxon>
        <taxon>Chelicerata</taxon>
        <taxon>Arachnida</taxon>
        <taxon>Araneae</taxon>
        <taxon>Araneomorphae</taxon>
        <taxon>Entelegynae</taxon>
        <taxon>Araneoidea</taxon>
        <taxon>Nephilidae</taxon>
        <taxon>Nephila</taxon>
    </lineage>
</organism>
<dbReference type="AlphaFoldDB" id="A0A8X6TAN9"/>
<dbReference type="EMBL" id="BMAW01100186">
    <property type="protein sequence ID" value="GFS93741.1"/>
    <property type="molecule type" value="Genomic_DNA"/>
</dbReference>
<comment type="caution">
    <text evidence="1">The sequence shown here is derived from an EMBL/GenBank/DDBJ whole genome shotgun (WGS) entry which is preliminary data.</text>
</comment>
<sequence length="96" mass="10403">MSLDQGNPRRKCGGCGMGWSDASRTCRPGGSKEVPSQVCGVSDVRSEAPSVSRGVYLWLRLCRTQREHWALAGLSAGMENTAFVHPINRLLAGLEE</sequence>